<dbReference type="RefSeq" id="WP_280875050.1">
    <property type="nucleotide sequence ID" value="NZ_JARXVH010000002.1"/>
</dbReference>
<feature type="domain" description="Xylose isomerase-like TIM barrel" evidence="2">
    <location>
        <begin position="29"/>
        <end position="256"/>
    </location>
</feature>
<proteinExistence type="predicted"/>
<dbReference type="InterPro" id="IPR036237">
    <property type="entry name" value="Xyl_isomerase-like_sf"/>
</dbReference>
<reference evidence="3 4" key="1">
    <citation type="submission" date="2023-04" db="EMBL/GenBank/DDBJ databases">
        <title>Forest soil microbial communities from Buena Vista Peninsula, Colon Province, Panama.</title>
        <authorList>
            <person name="Bouskill N."/>
        </authorList>
    </citation>
    <scope>NUCLEOTIDE SEQUENCE [LARGE SCALE GENOMIC DNA]</scope>
    <source>
        <strain evidence="3 4">GGS1</strain>
    </source>
</reference>
<gene>
    <name evidence="3" type="ORF">M2283_001282</name>
</gene>
<dbReference type="PANTHER" id="PTHR43489">
    <property type="entry name" value="ISOMERASE"/>
    <property type="match status" value="1"/>
</dbReference>
<comment type="caution">
    <text evidence="3">The sequence shown here is derived from an EMBL/GenBank/DDBJ whole genome shotgun (WGS) entry which is preliminary data.</text>
</comment>
<name>A0ABT6LCG4_9ACTN</name>
<evidence type="ECO:0000256" key="1">
    <source>
        <dbReference type="ARBA" id="ARBA00023235"/>
    </source>
</evidence>
<accession>A0ABT6LCG4</accession>
<dbReference type="Gene3D" id="3.20.20.150">
    <property type="entry name" value="Divalent-metal-dependent TIM barrel enzymes"/>
    <property type="match status" value="1"/>
</dbReference>
<dbReference type="EC" id="5.1.3.31" evidence="3"/>
<dbReference type="InterPro" id="IPR013022">
    <property type="entry name" value="Xyl_isomerase-like_TIM-brl"/>
</dbReference>
<keyword evidence="4" id="KW-1185">Reference proteome</keyword>
<dbReference type="PANTHER" id="PTHR43489:SF7">
    <property type="entry name" value="3-DEHYDRO-D-GULOSIDE 4-EPIMERASE-RELATED"/>
    <property type="match status" value="1"/>
</dbReference>
<dbReference type="EC" id="5.1.3.30" evidence="3"/>
<dbReference type="EMBL" id="JARXVH010000002">
    <property type="protein sequence ID" value="MDH6213999.1"/>
    <property type="molecule type" value="Genomic_DNA"/>
</dbReference>
<sequence length="287" mass="31147">MTDLPIAVNTFVWHSPLTDELLTATLPRIAGWGFDAVELPLENVGDWDPSRTSALLSELGLRCVVGVVFGPGRELAAADPATIHATRRYVRAAVDAAAAVGAAMVIAPMYTSVGRTWRMSPPERTATLRELRDSLAECAEYAGRHGIALAVEPLNRYGTSLLNTATQVRELIEDLPGNVGLNLDTYHMNIEERDLPAAFRAAGDRLLHLQVCGNDRGAPGHDLQNWPLIRDCLTEIAYQGMLGIESFTADNASIATAASIWRPLAESQDALAVEGLLFLPEWREGRP</sequence>
<dbReference type="InterPro" id="IPR050417">
    <property type="entry name" value="Sugar_Epim/Isomerase"/>
</dbReference>
<dbReference type="Proteomes" id="UP001160499">
    <property type="component" value="Unassembled WGS sequence"/>
</dbReference>
<evidence type="ECO:0000259" key="2">
    <source>
        <dbReference type="Pfam" id="PF01261"/>
    </source>
</evidence>
<protein>
    <submittedName>
        <fullName evidence="3">D-psicose/D-tagatose/L-ribulose 3-epimerase</fullName>
        <ecNumber evidence="3">5.1.3.30</ecNumber>
        <ecNumber evidence="3">5.1.3.31</ecNumber>
    </submittedName>
</protein>
<keyword evidence="1 3" id="KW-0413">Isomerase</keyword>
<dbReference type="GO" id="GO:0016853">
    <property type="term" value="F:isomerase activity"/>
    <property type="evidence" value="ECO:0007669"/>
    <property type="project" value="UniProtKB-KW"/>
</dbReference>
<evidence type="ECO:0000313" key="4">
    <source>
        <dbReference type="Proteomes" id="UP001160499"/>
    </source>
</evidence>
<organism evidence="3 4">
    <name type="scientific">Streptomyces pseudovenezuelae</name>
    <dbReference type="NCBI Taxonomy" id="67350"/>
    <lineage>
        <taxon>Bacteria</taxon>
        <taxon>Bacillati</taxon>
        <taxon>Actinomycetota</taxon>
        <taxon>Actinomycetes</taxon>
        <taxon>Kitasatosporales</taxon>
        <taxon>Streptomycetaceae</taxon>
        <taxon>Streptomyces</taxon>
        <taxon>Streptomyces aurantiacus group</taxon>
    </lineage>
</organism>
<evidence type="ECO:0000313" key="3">
    <source>
        <dbReference type="EMBL" id="MDH6213999.1"/>
    </source>
</evidence>
<dbReference type="SUPFAM" id="SSF51658">
    <property type="entry name" value="Xylose isomerase-like"/>
    <property type="match status" value="1"/>
</dbReference>
<dbReference type="Pfam" id="PF01261">
    <property type="entry name" value="AP_endonuc_2"/>
    <property type="match status" value="1"/>
</dbReference>